<evidence type="ECO:0000313" key="2">
    <source>
        <dbReference type="EMBL" id="RAL01535.1"/>
    </source>
</evidence>
<proteinExistence type="predicted"/>
<keyword evidence="1" id="KW-1133">Transmembrane helix</keyword>
<gene>
    <name evidence="2" type="ORF">BO80DRAFT_381026</name>
</gene>
<dbReference type="GeneID" id="37221688"/>
<dbReference type="AlphaFoldDB" id="A0A395H2U1"/>
<name>A0A395H2U1_9EURO</name>
<keyword evidence="3" id="KW-1185">Reference proteome</keyword>
<dbReference type="VEuPathDB" id="FungiDB:BO80DRAFT_381026"/>
<evidence type="ECO:0000256" key="1">
    <source>
        <dbReference type="SAM" id="Phobius"/>
    </source>
</evidence>
<accession>A0A395H2U1</accession>
<sequence length="108" mass="11716">GLVSPRHAIALTAAAHAEHLLFHRGILVLGIDLIGFLHSFHFFHLFRGTSLASLSPLPLCLAAACDASLPVGQSVSLSSIHFPSLLARLPLRIALRPRPPCLYIRLLR</sequence>
<feature type="transmembrane region" description="Helical" evidence="1">
    <location>
        <begin position="26"/>
        <end position="46"/>
    </location>
</feature>
<protein>
    <submittedName>
        <fullName evidence="2">Uncharacterized protein</fullName>
    </submittedName>
</protein>
<dbReference type="Proteomes" id="UP000249402">
    <property type="component" value="Unassembled WGS sequence"/>
</dbReference>
<feature type="non-terminal residue" evidence="2">
    <location>
        <position position="1"/>
    </location>
</feature>
<keyword evidence="1" id="KW-0812">Transmembrane</keyword>
<keyword evidence="1" id="KW-0472">Membrane</keyword>
<dbReference type="EMBL" id="KZ824435">
    <property type="protein sequence ID" value="RAL01535.1"/>
    <property type="molecule type" value="Genomic_DNA"/>
</dbReference>
<dbReference type="RefSeq" id="XP_025575862.1">
    <property type="nucleotide sequence ID" value="XM_025716823.1"/>
</dbReference>
<reference evidence="2 3" key="1">
    <citation type="submission" date="2018-02" db="EMBL/GenBank/DDBJ databases">
        <title>The genomes of Aspergillus section Nigri reveals drivers in fungal speciation.</title>
        <authorList>
            <consortium name="DOE Joint Genome Institute"/>
            <person name="Vesth T.C."/>
            <person name="Nybo J."/>
            <person name="Theobald S."/>
            <person name="Brandl J."/>
            <person name="Frisvad J.C."/>
            <person name="Nielsen K.F."/>
            <person name="Lyhne E.K."/>
            <person name="Kogle M.E."/>
            <person name="Kuo A."/>
            <person name="Riley R."/>
            <person name="Clum A."/>
            <person name="Nolan M."/>
            <person name="Lipzen A."/>
            <person name="Salamov A."/>
            <person name="Henrissat B."/>
            <person name="Wiebenga A."/>
            <person name="De vries R.P."/>
            <person name="Grigoriev I.V."/>
            <person name="Mortensen U.H."/>
            <person name="Andersen M.R."/>
            <person name="Baker S.E."/>
        </authorList>
    </citation>
    <scope>NUCLEOTIDE SEQUENCE [LARGE SCALE GENOMIC DNA]</scope>
    <source>
        <strain evidence="2 3">CBS 121593</strain>
    </source>
</reference>
<evidence type="ECO:0000313" key="3">
    <source>
        <dbReference type="Proteomes" id="UP000249402"/>
    </source>
</evidence>
<organism evidence="2 3">
    <name type="scientific">Aspergillus ibericus CBS 121593</name>
    <dbReference type="NCBI Taxonomy" id="1448316"/>
    <lineage>
        <taxon>Eukaryota</taxon>
        <taxon>Fungi</taxon>
        <taxon>Dikarya</taxon>
        <taxon>Ascomycota</taxon>
        <taxon>Pezizomycotina</taxon>
        <taxon>Eurotiomycetes</taxon>
        <taxon>Eurotiomycetidae</taxon>
        <taxon>Eurotiales</taxon>
        <taxon>Aspergillaceae</taxon>
        <taxon>Aspergillus</taxon>
        <taxon>Aspergillus subgen. Circumdati</taxon>
    </lineage>
</organism>